<name>M6FKG1_9LEPT</name>
<proteinExistence type="predicted"/>
<dbReference type="EMBL" id="AFJM02000074">
    <property type="protein sequence ID" value="EMM70614.1"/>
    <property type="molecule type" value="Genomic_DNA"/>
</dbReference>
<evidence type="ECO:0000313" key="2">
    <source>
        <dbReference type="Proteomes" id="UP000012101"/>
    </source>
</evidence>
<organism evidence="1 2">
    <name type="scientific">Leptospira weilii str. 2006001855</name>
    <dbReference type="NCBI Taxonomy" id="996804"/>
    <lineage>
        <taxon>Bacteria</taxon>
        <taxon>Pseudomonadati</taxon>
        <taxon>Spirochaetota</taxon>
        <taxon>Spirochaetia</taxon>
        <taxon>Leptospirales</taxon>
        <taxon>Leptospiraceae</taxon>
        <taxon>Leptospira</taxon>
    </lineage>
</organism>
<reference evidence="1 2" key="1">
    <citation type="submission" date="2013-01" db="EMBL/GenBank/DDBJ databases">
        <authorList>
            <person name="Harkins D.M."/>
            <person name="Durkin A.S."/>
            <person name="Brinkac L.M."/>
            <person name="Haft D.H."/>
            <person name="Selengut J.D."/>
            <person name="Sanka R."/>
            <person name="DePew J."/>
            <person name="Purushe J."/>
            <person name="Hospenthal D.R."/>
            <person name="Murray C.K."/>
            <person name="Pimentel G."/>
            <person name="Wasfy M."/>
            <person name="Vinetz J.M."/>
            <person name="Sutton G.G."/>
            <person name="Nierman W.C."/>
            <person name="Fouts D.E."/>
        </authorList>
    </citation>
    <scope>NUCLEOTIDE SEQUENCE [LARGE SCALE GENOMIC DNA]</scope>
    <source>
        <strain evidence="1 2">2006001855</strain>
    </source>
</reference>
<comment type="caution">
    <text evidence="1">The sequence shown here is derived from an EMBL/GenBank/DDBJ whole genome shotgun (WGS) entry which is preliminary data.</text>
</comment>
<dbReference type="Proteomes" id="UP000012101">
    <property type="component" value="Unassembled WGS sequence"/>
</dbReference>
<accession>M6FKG1</accession>
<evidence type="ECO:0000313" key="1">
    <source>
        <dbReference type="EMBL" id="EMM70614.1"/>
    </source>
</evidence>
<gene>
    <name evidence="1" type="ORF">LEP1GSC038_1248</name>
</gene>
<protein>
    <submittedName>
        <fullName evidence="1">Uncharacterized protein</fullName>
    </submittedName>
</protein>
<sequence>MLLILTQKPYEIRKELLLGIGSFVSLKSEETFLLSSASVRTQGEWSCIEWKISRNLNLQELIELRAMFAKRNSDLLQVDCLLDSKKKSFSFSIWIPL</sequence>
<dbReference type="AlphaFoldDB" id="M6FKG1"/>